<dbReference type="EMBL" id="BMAO01004792">
    <property type="protein sequence ID" value="GFQ96947.1"/>
    <property type="molecule type" value="Genomic_DNA"/>
</dbReference>
<dbReference type="Proteomes" id="UP000887116">
    <property type="component" value="Unassembled WGS sequence"/>
</dbReference>
<reference evidence="1" key="1">
    <citation type="submission" date="2020-07" db="EMBL/GenBank/DDBJ databases">
        <title>Multicomponent nature underlies the extraordinary mechanical properties of spider dragline silk.</title>
        <authorList>
            <person name="Kono N."/>
            <person name="Nakamura H."/>
            <person name="Mori M."/>
            <person name="Yoshida Y."/>
            <person name="Ohtoshi R."/>
            <person name="Malay A.D."/>
            <person name="Moran D.A.P."/>
            <person name="Tomita M."/>
            <person name="Numata K."/>
            <person name="Arakawa K."/>
        </authorList>
    </citation>
    <scope>NUCLEOTIDE SEQUENCE</scope>
</reference>
<evidence type="ECO:0000313" key="1">
    <source>
        <dbReference type="EMBL" id="GFQ96947.1"/>
    </source>
</evidence>
<name>A0A8X6ILT4_TRICU</name>
<evidence type="ECO:0000313" key="2">
    <source>
        <dbReference type="Proteomes" id="UP000887116"/>
    </source>
</evidence>
<dbReference type="AlphaFoldDB" id="A0A8X6ILT4"/>
<organism evidence="1 2">
    <name type="scientific">Trichonephila clavata</name>
    <name type="common">Joro spider</name>
    <name type="synonym">Nephila clavata</name>
    <dbReference type="NCBI Taxonomy" id="2740835"/>
    <lineage>
        <taxon>Eukaryota</taxon>
        <taxon>Metazoa</taxon>
        <taxon>Ecdysozoa</taxon>
        <taxon>Arthropoda</taxon>
        <taxon>Chelicerata</taxon>
        <taxon>Arachnida</taxon>
        <taxon>Araneae</taxon>
        <taxon>Araneomorphae</taxon>
        <taxon>Entelegynae</taxon>
        <taxon>Araneoidea</taxon>
        <taxon>Nephilidae</taxon>
        <taxon>Trichonephila</taxon>
    </lineage>
</organism>
<accession>A0A8X6ILT4</accession>
<sequence length="126" mass="14449">MDFSRKRLIIQLVSRYDSLLRGRSSCTLLTRKSYLKDSSLISITHFSLLHAIVCPNERLNHVVTYCPTERTRWTYAREIFTDALAFREEVILKTLTSIAEKIKIWIAYRAISNCSKGAFMGTVGGN</sequence>
<protein>
    <submittedName>
        <fullName evidence="1">Uncharacterized protein</fullName>
    </submittedName>
</protein>
<gene>
    <name evidence="1" type="ORF">TNCT_364231</name>
</gene>
<proteinExistence type="predicted"/>
<comment type="caution">
    <text evidence="1">The sequence shown here is derived from an EMBL/GenBank/DDBJ whole genome shotgun (WGS) entry which is preliminary data.</text>
</comment>
<keyword evidence="2" id="KW-1185">Reference proteome</keyword>